<reference evidence="10" key="1">
    <citation type="submission" date="2022-11" db="UniProtKB">
        <authorList>
            <consortium name="WormBaseParasite"/>
        </authorList>
    </citation>
    <scope>IDENTIFICATION</scope>
</reference>
<dbReference type="PANTHER" id="PTHR12801:SF82">
    <property type="entry name" value="RNA EXONUCLEASE 5"/>
    <property type="match status" value="1"/>
</dbReference>
<organism evidence="9 10">
    <name type="scientific">Meloidogyne incognita</name>
    <name type="common">Southern root-knot nematode worm</name>
    <name type="synonym">Oxyuris incognita</name>
    <dbReference type="NCBI Taxonomy" id="6306"/>
    <lineage>
        <taxon>Eukaryota</taxon>
        <taxon>Metazoa</taxon>
        <taxon>Ecdysozoa</taxon>
        <taxon>Nematoda</taxon>
        <taxon>Chromadorea</taxon>
        <taxon>Rhabditida</taxon>
        <taxon>Tylenchina</taxon>
        <taxon>Tylenchomorpha</taxon>
        <taxon>Tylenchoidea</taxon>
        <taxon>Meloidogynidae</taxon>
        <taxon>Meloidogyninae</taxon>
        <taxon>Meloidogyne</taxon>
        <taxon>Meloidogyne incognita group</taxon>
    </lineage>
</organism>
<proteinExistence type="inferred from homology"/>
<dbReference type="InterPro" id="IPR047021">
    <property type="entry name" value="REXO1/3/4-like"/>
</dbReference>
<evidence type="ECO:0000256" key="1">
    <source>
        <dbReference type="ARBA" id="ARBA00004123"/>
    </source>
</evidence>
<comment type="subcellular location">
    <subcellularLocation>
        <location evidence="1">Nucleus</location>
    </subcellularLocation>
</comment>
<dbReference type="SUPFAM" id="SSF53098">
    <property type="entry name" value="Ribonuclease H-like"/>
    <property type="match status" value="1"/>
</dbReference>
<dbReference type="Proteomes" id="UP000887563">
    <property type="component" value="Unplaced"/>
</dbReference>
<evidence type="ECO:0000256" key="6">
    <source>
        <dbReference type="ARBA" id="ARBA00023242"/>
    </source>
</evidence>
<keyword evidence="5" id="KW-0269">Exonuclease</keyword>
<evidence type="ECO:0000313" key="9">
    <source>
        <dbReference type="Proteomes" id="UP000887563"/>
    </source>
</evidence>
<feature type="region of interest" description="Disordered" evidence="7">
    <location>
        <begin position="484"/>
        <end position="530"/>
    </location>
</feature>
<feature type="domain" description="Exonuclease" evidence="8">
    <location>
        <begin position="282"/>
        <end position="442"/>
    </location>
</feature>
<comment type="similarity">
    <text evidence="2">Belongs to the REXO1/REXO3 family.</text>
</comment>
<evidence type="ECO:0000256" key="2">
    <source>
        <dbReference type="ARBA" id="ARBA00006357"/>
    </source>
</evidence>
<keyword evidence="3" id="KW-0540">Nuclease</keyword>
<evidence type="ECO:0000256" key="4">
    <source>
        <dbReference type="ARBA" id="ARBA00022801"/>
    </source>
</evidence>
<dbReference type="GO" id="GO:0010629">
    <property type="term" value="P:negative regulation of gene expression"/>
    <property type="evidence" value="ECO:0007669"/>
    <property type="project" value="UniProtKB-ARBA"/>
</dbReference>
<dbReference type="PANTHER" id="PTHR12801">
    <property type="entry name" value="RNA EXONUCLEASE REXO1 / RECO3 FAMILY MEMBER-RELATED"/>
    <property type="match status" value="1"/>
</dbReference>
<dbReference type="GO" id="GO:0004527">
    <property type="term" value="F:exonuclease activity"/>
    <property type="evidence" value="ECO:0007669"/>
    <property type="project" value="UniProtKB-KW"/>
</dbReference>
<accession>A0A914L2Y2</accession>
<dbReference type="SMART" id="SM00479">
    <property type="entry name" value="EXOIII"/>
    <property type="match status" value="1"/>
</dbReference>
<keyword evidence="4" id="KW-0378">Hydrolase</keyword>
<dbReference type="CDD" id="cd06145">
    <property type="entry name" value="REX1_like"/>
    <property type="match status" value="1"/>
</dbReference>
<keyword evidence="9" id="KW-1185">Reference proteome</keyword>
<dbReference type="FunFam" id="3.30.420.10:FF:000031">
    <property type="entry name" value="RNA exonuclease 1"/>
    <property type="match status" value="1"/>
</dbReference>
<evidence type="ECO:0000259" key="8">
    <source>
        <dbReference type="SMART" id="SM00479"/>
    </source>
</evidence>
<dbReference type="InterPro" id="IPR036397">
    <property type="entry name" value="RNaseH_sf"/>
</dbReference>
<dbReference type="InterPro" id="IPR012337">
    <property type="entry name" value="RNaseH-like_sf"/>
</dbReference>
<evidence type="ECO:0000313" key="10">
    <source>
        <dbReference type="WBParaSite" id="Minc3s00197g07318"/>
    </source>
</evidence>
<dbReference type="GO" id="GO:0005634">
    <property type="term" value="C:nucleus"/>
    <property type="evidence" value="ECO:0007669"/>
    <property type="project" value="UniProtKB-SubCell"/>
</dbReference>
<dbReference type="GO" id="GO:0003676">
    <property type="term" value="F:nucleic acid binding"/>
    <property type="evidence" value="ECO:0007669"/>
    <property type="project" value="InterPro"/>
</dbReference>
<evidence type="ECO:0000256" key="3">
    <source>
        <dbReference type="ARBA" id="ARBA00022722"/>
    </source>
</evidence>
<dbReference type="InterPro" id="IPR034922">
    <property type="entry name" value="REX1-like_exo"/>
</dbReference>
<feature type="compositionally biased region" description="Basic and acidic residues" evidence="7">
    <location>
        <begin position="484"/>
        <end position="518"/>
    </location>
</feature>
<dbReference type="InterPro" id="IPR013520">
    <property type="entry name" value="Ribonucl_H"/>
</dbReference>
<name>A0A914L2Y2_MELIC</name>
<sequence>MNSCLTKRDKRAMNRIRKRNAELALLEDSELDPELKSIKDGIEEVKKQKLVVELMDGTSKSVENHLSFPSTSDSVHSGQLDLPGYARVLGEQVKEKLAEREKTKKFNNPEVVLQLYKLQGRTLGEHEIAAFLHRMMLGSNNCPKAGSDWIKFKGGKALQIVFIRINVGEDEMLHLSGTPFMQGYFKHWIKLKPGKTNRTRFWQIVSTVTRSKYEMLLHKIKTQGDPLLQINMSQRKPQMLMSLEQMVTSKFPFPSEYFGEQLCNGTIRSTRKIYHQVSETSPIFTLDCEMCQTTIQQLELTRISVVNEDGETVMDELVKPHNKIINYITFKSGITEKMLLNVFTRLKDIQHRLCTLLPADAILCGHSLENDLRALQLSHPYCIDTSLLFNFSGRLHIRSGLKALSKIFLNEDIQDSSKGHCSLQDALATWKLLKLKIEKGLQFGNVALGWKFGEWAKANGMSITGSKLDDGNLVNNGELKADDNCTSEIKEKESKEDDLKEDEPKKDELKKDEAKEEEPKDEEAKEEETKIDDKIEEVTTCVEAFVSDESLQNNSEGLFNFEEALRIENGMQFNTSLCECFHQINTGGKKYAKKMMVAMNNPNEFFSSNDCCKLVNLASPEVSSTTSSQPTDETTNLLSSCERISGELINFDYALVELNCPKGIAKLKMDQAFKILTNGICNNAFVLTMMCSGSRSILYEKIHKR</sequence>
<keyword evidence="6" id="KW-0539">Nucleus</keyword>
<dbReference type="AlphaFoldDB" id="A0A914L2Y2"/>
<dbReference type="Gene3D" id="3.30.420.10">
    <property type="entry name" value="Ribonuclease H-like superfamily/Ribonuclease H"/>
    <property type="match status" value="1"/>
</dbReference>
<protein>
    <submittedName>
        <fullName evidence="10">Exonuclease domain-containing protein</fullName>
    </submittedName>
</protein>
<dbReference type="WBParaSite" id="Minc3s00197g07318">
    <property type="protein sequence ID" value="Minc3s00197g07318"/>
    <property type="gene ID" value="Minc3s00197g07318"/>
</dbReference>
<evidence type="ECO:0000256" key="7">
    <source>
        <dbReference type="SAM" id="MobiDB-lite"/>
    </source>
</evidence>
<evidence type="ECO:0000256" key="5">
    <source>
        <dbReference type="ARBA" id="ARBA00022839"/>
    </source>
</evidence>